<keyword evidence="3" id="KW-0963">Cytoplasm</keyword>
<dbReference type="SUPFAM" id="SSF57850">
    <property type="entry name" value="RING/U-box"/>
    <property type="match status" value="1"/>
</dbReference>
<feature type="compositionally biased region" description="Basic and acidic residues" evidence="10">
    <location>
        <begin position="580"/>
        <end position="590"/>
    </location>
</feature>
<gene>
    <name evidence="12" type="ORF">Bpfe_024955</name>
</gene>
<feature type="domain" description="RING-type" evidence="11">
    <location>
        <begin position="195"/>
        <end position="237"/>
    </location>
</feature>
<evidence type="ECO:0000313" key="12">
    <source>
        <dbReference type="EMBL" id="KAK0045589.1"/>
    </source>
</evidence>
<evidence type="ECO:0000313" key="13">
    <source>
        <dbReference type="Proteomes" id="UP001233172"/>
    </source>
</evidence>
<feature type="region of interest" description="Disordered" evidence="10">
    <location>
        <begin position="681"/>
        <end position="721"/>
    </location>
</feature>
<dbReference type="Pfam" id="PF00097">
    <property type="entry name" value="zf-C3HC4"/>
    <property type="match status" value="1"/>
</dbReference>
<evidence type="ECO:0000259" key="11">
    <source>
        <dbReference type="PROSITE" id="PS50089"/>
    </source>
</evidence>
<accession>A0AAD8F0J2</accession>
<feature type="compositionally biased region" description="Polar residues" evidence="10">
    <location>
        <begin position="49"/>
        <end position="63"/>
    </location>
</feature>
<feature type="region of interest" description="Disordered" evidence="10">
    <location>
        <begin position="620"/>
        <end position="667"/>
    </location>
</feature>
<evidence type="ECO:0000256" key="8">
    <source>
        <dbReference type="ARBA" id="ARBA00035390"/>
    </source>
</evidence>
<comment type="subcellular location">
    <subcellularLocation>
        <location evidence="1">Cytoplasm</location>
    </subcellularLocation>
</comment>
<dbReference type="AlphaFoldDB" id="A0AAD8F0J2"/>
<dbReference type="GO" id="GO:0045944">
    <property type="term" value="P:positive regulation of transcription by RNA polymerase II"/>
    <property type="evidence" value="ECO:0007669"/>
    <property type="project" value="TreeGrafter"/>
</dbReference>
<dbReference type="Gene3D" id="3.30.40.10">
    <property type="entry name" value="Zinc/RING finger domain, C3HC4 (zinc finger)"/>
    <property type="match status" value="1"/>
</dbReference>
<evidence type="ECO:0000256" key="10">
    <source>
        <dbReference type="SAM" id="MobiDB-lite"/>
    </source>
</evidence>
<sequence length="777" mass="87454">MEKKLPSRQSPVQHKNNGSICEKKSDFVSNKNGRQRKQRELTNACRPQELSQVSRSSQKTNRYFSDKRPRQRDYINDRQSEEIVEAGEIFDVSNTSSRKGNANHLLKFSYISHSQNGNYGGWRSGSARYNSGRGQGYYRRTPAARYSKEQFLQASCQFVVRDDSEYTVQAIDPDALVDWDKVELVRTFSTETVTCPICLQAPFAGKITKCGHTYCWACILHHLSDTDSGGHNKCPVCPHKISASELKSVQCIEVPEYKVGDEIEMRLMQKSKGSVYTCPKSEWKDRSGLPHNIDDGAITNYMKILLATHDQVHQVITKEKESLYAHLLTAEDYEICFIEMAKTMLQEREKKVVASSVKTEVHVESEMTNSTEEVMQSLTDRNHLPARTDTCPNIKYVDAFENEEQTSSDNVNVEATATNMTEVHDSPDLEAKFLPPRDNQDGLALSPEEAAVELELPEGNNDSMNMRSSYSHHSKDTYYFYQASTGQQIYLNSLNAQCLIKEYGSLENGPEVIKATIVAIERIFMTEDIRKRLRYLSHIPLTCEFHVVELKLMPPILSKETLRHFHPEFEKRRRARQKKQKEDKMRAKQQDIEHKKTFGIYPEVEIPLDNLTQFPSHLTASVTSNTSSDGTEENLTPAQASRAPQSNVASNVWGNRSRTDSEGSHSGAGVMTFATMLKEGKSLPPSSPWSRVMPTATAVPASPSRRDPVSPASAEDDECGEFLPAPPISSSWFDDISKAMDAASQQSSAGLDAPLKANGKKKIKKQLLFSTSMARKN</sequence>
<dbReference type="PROSITE" id="PS50089">
    <property type="entry name" value="ZF_RING_2"/>
    <property type="match status" value="1"/>
</dbReference>
<feature type="compositionally biased region" description="Polar residues" evidence="10">
    <location>
        <begin position="620"/>
        <end position="656"/>
    </location>
</feature>
<dbReference type="InterPro" id="IPR001841">
    <property type="entry name" value="Znf_RING"/>
</dbReference>
<feature type="compositionally biased region" description="Polar residues" evidence="10">
    <location>
        <begin position="7"/>
        <end position="19"/>
    </location>
</feature>
<dbReference type="SMART" id="SM00184">
    <property type="entry name" value="RING"/>
    <property type="match status" value="1"/>
</dbReference>
<name>A0AAD8F0J2_BIOPF</name>
<evidence type="ECO:0000256" key="5">
    <source>
        <dbReference type="ARBA" id="ARBA00022771"/>
    </source>
</evidence>
<dbReference type="GO" id="GO:0005737">
    <property type="term" value="C:cytoplasm"/>
    <property type="evidence" value="ECO:0007669"/>
    <property type="project" value="UniProtKB-SubCell"/>
</dbReference>
<proteinExistence type="inferred from homology"/>
<dbReference type="InterPro" id="IPR013083">
    <property type="entry name" value="Znf_RING/FYVE/PHD"/>
</dbReference>
<evidence type="ECO:0000256" key="7">
    <source>
        <dbReference type="ARBA" id="ARBA00035131"/>
    </source>
</evidence>
<evidence type="ECO:0000256" key="2">
    <source>
        <dbReference type="ARBA" id="ARBA00008117"/>
    </source>
</evidence>
<evidence type="ECO:0000256" key="6">
    <source>
        <dbReference type="ARBA" id="ARBA00022833"/>
    </source>
</evidence>
<dbReference type="InterPro" id="IPR039739">
    <property type="entry name" value="MAG2/RNF10"/>
</dbReference>
<reference evidence="12" key="1">
    <citation type="journal article" date="2023" name="PLoS Negl. Trop. Dis.">
        <title>A genome sequence for Biomphalaria pfeifferi, the major vector snail for the human-infecting parasite Schistosoma mansoni.</title>
        <authorList>
            <person name="Bu L."/>
            <person name="Lu L."/>
            <person name="Laidemitt M.R."/>
            <person name="Zhang S.M."/>
            <person name="Mutuku M."/>
            <person name="Mkoji G."/>
            <person name="Steinauer M."/>
            <person name="Loker E.S."/>
        </authorList>
    </citation>
    <scope>NUCLEOTIDE SEQUENCE</scope>
    <source>
        <strain evidence="12">KasaAsao</strain>
    </source>
</reference>
<dbReference type="PANTHER" id="PTHR12983:SF9">
    <property type="entry name" value="E3 UBIQUITIN-PROTEIN LIGASE RNF10"/>
    <property type="match status" value="1"/>
</dbReference>
<comment type="similarity">
    <text evidence="2">Belongs to the RNF10 family.</text>
</comment>
<keyword evidence="4" id="KW-0479">Metal-binding</keyword>
<keyword evidence="6" id="KW-0862">Zinc</keyword>
<dbReference type="Proteomes" id="UP001233172">
    <property type="component" value="Unassembled WGS sequence"/>
</dbReference>
<comment type="caution">
    <text evidence="12">The sequence shown here is derived from an EMBL/GenBank/DDBJ whole genome shotgun (WGS) entry which is preliminary data.</text>
</comment>
<dbReference type="EMBL" id="JASAOG010000178">
    <property type="protein sequence ID" value="KAK0045589.1"/>
    <property type="molecule type" value="Genomic_DNA"/>
</dbReference>
<dbReference type="InterPro" id="IPR018957">
    <property type="entry name" value="Znf_C3HC4_RING-type"/>
</dbReference>
<dbReference type="GO" id="GO:0008270">
    <property type="term" value="F:zinc ion binding"/>
    <property type="evidence" value="ECO:0007669"/>
    <property type="project" value="UniProtKB-KW"/>
</dbReference>
<organism evidence="12 13">
    <name type="scientific">Biomphalaria pfeifferi</name>
    <name type="common">Bloodfluke planorb</name>
    <name type="synonym">Freshwater snail</name>
    <dbReference type="NCBI Taxonomy" id="112525"/>
    <lineage>
        <taxon>Eukaryota</taxon>
        <taxon>Metazoa</taxon>
        <taxon>Spiralia</taxon>
        <taxon>Lophotrochozoa</taxon>
        <taxon>Mollusca</taxon>
        <taxon>Gastropoda</taxon>
        <taxon>Heterobranchia</taxon>
        <taxon>Euthyneura</taxon>
        <taxon>Panpulmonata</taxon>
        <taxon>Hygrophila</taxon>
        <taxon>Lymnaeoidea</taxon>
        <taxon>Planorbidae</taxon>
        <taxon>Biomphalaria</taxon>
    </lineage>
</organism>
<dbReference type="GO" id="GO:0000976">
    <property type="term" value="F:transcription cis-regulatory region binding"/>
    <property type="evidence" value="ECO:0007669"/>
    <property type="project" value="TreeGrafter"/>
</dbReference>
<protein>
    <recommendedName>
        <fullName evidence="7">E3 ubiquitin-protein ligase RNF10</fullName>
    </recommendedName>
    <alternativeName>
        <fullName evidence="8">RING finger protein 10</fullName>
    </alternativeName>
</protein>
<dbReference type="PROSITE" id="PS00518">
    <property type="entry name" value="ZF_RING_1"/>
    <property type="match status" value="1"/>
</dbReference>
<feature type="region of interest" description="Disordered" evidence="10">
    <location>
        <begin position="568"/>
        <end position="590"/>
    </location>
</feature>
<evidence type="ECO:0000256" key="3">
    <source>
        <dbReference type="ARBA" id="ARBA00022490"/>
    </source>
</evidence>
<keyword evidence="5 9" id="KW-0863">Zinc-finger</keyword>
<dbReference type="PANTHER" id="PTHR12983">
    <property type="entry name" value="RING FINGER 10 FAMILY MEMBER"/>
    <property type="match status" value="1"/>
</dbReference>
<reference evidence="12" key="2">
    <citation type="submission" date="2023-04" db="EMBL/GenBank/DDBJ databases">
        <authorList>
            <person name="Bu L."/>
            <person name="Lu L."/>
            <person name="Laidemitt M.R."/>
            <person name="Zhang S.M."/>
            <person name="Mutuku M."/>
            <person name="Mkoji G."/>
            <person name="Steinauer M."/>
            <person name="Loker E.S."/>
        </authorList>
    </citation>
    <scope>NUCLEOTIDE SEQUENCE</scope>
    <source>
        <strain evidence="12">KasaAsao</strain>
        <tissue evidence="12">Whole Snail</tissue>
    </source>
</reference>
<dbReference type="InterPro" id="IPR017907">
    <property type="entry name" value="Znf_RING_CS"/>
</dbReference>
<evidence type="ECO:0000256" key="1">
    <source>
        <dbReference type="ARBA" id="ARBA00004496"/>
    </source>
</evidence>
<evidence type="ECO:0000256" key="9">
    <source>
        <dbReference type="PROSITE-ProRule" id="PRU00175"/>
    </source>
</evidence>
<keyword evidence="13" id="KW-1185">Reference proteome</keyword>
<evidence type="ECO:0000256" key="4">
    <source>
        <dbReference type="ARBA" id="ARBA00022723"/>
    </source>
</evidence>
<feature type="compositionally biased region" description="Basic and acidic residues" evidence="10">
    <location>
        <begin position="64"/>
        <end position="76"/>
    </location>
</feature>
<feature type="region of interest" description="Disordered" evidence="10">
    <location>
        <begin position="1"/>
        <end position="76"/>
    </location>
</feature>